<keyword evidence="2 3" id="KW-0040">ANK repeat</keyword>
<evidence type="ECO:0000256" key="2">
    <source>
        <dbReference type="ARBA" id="ARBA00023043"/>
    </source>
</evidence>
<evidence type="ECO:0000313" key="6">
    <source>
        <dbReference type="Proteomes" id="UP000593567"/>
    </source>
</evidence>
<sequence>MNQSIEESVPIVDNIIPSGTALKIVQLIFSYDSQTLIKCYKHELSKAIAIDVGRDCPCFDKALRNIYLCNLEHLITNGKCHHWLPENSKSTRKFFFFPLHIAAGLAEVDILVCLLNQGCDMYSTTSLGKFFPFDVAIMNGRHAAANLLLSKGFAYTPNSLKEFIKKDCLLTQRVLCDDAEGARLYLHARPDFINIVDWKELMYLAVKRDAPKVISWLLSLGIGDINDDIKEGYTALYFTPSSCAAELLLSNGADPAITVNPSGTALMVHLNTDKLSVAETIVKFKPDLIDQVVTNAEQNESNYYSALHYAAWQGNLKGVQMLCKYGADPNLLTYDGNTAVGLACHADSMPCVQYLLSLGCDTNQQDNDGDTALIYASHNGNSEMVKELLQHNANPSLCNNMNISPLWNAVYSRSLASVQLLLARNVDAEVECRGQNIYEEQFDQIYDVPVSPLFVAVHHEELSIIKALVAAGCYLNAEMFSVPTFDMYVDMWAEENKRWLKHVTSNPPSLAWWCKKLIRKKLLKVDPLNQVEKLNIPFVLKTYLLEV</sequence>
<comment type="caution">
    <text evidence="5">The sequence shown here is derived from an EMBL/GenBank/DDBJ whole genome shotgun (WGS) entry which is preliminary data.</text>
</comment>
<evidence type="ECO:0000256" key="1">
    <source>
        <dbReference type="ARBA" id="ARBA00022737"/>
    </source>
</evidence>
<proteinExistence type="predicted"/>
<dbReference type="PANTHER" id="PTHR24198:SF165">
    <property type="entry name" value="ANKYRIN REPEAT-CONTAINING PROTEIN-RELATED"/>
    <property type="match status" value="1"/>
</dbReference>
<feature type="domain" description="SOCS box" evidence="4">
    <location>
        <begin position="505"/>
        <end position="547"/>
    </location>
</feature>
<dbReference type="PANTHER" id="PTHR24198">
    <property type="entry name" value="ANKYRIN REPEAT AND PROTEIN KINASE DOMAIN-CONTAINING PROTEIN"/>
    <property type="match status" value="1"/>
</dbReference>
<dbReference type="Gene3D" id="1.25.40.20">
    <property type="entry name" value="Ankyrin repeat-containing domain"/>
    <property type="match status" value="2"/>
</dbReference>
<evidence type="ECO:0000259" key="4">
    <source>
        <dbReference type="PROSITE" id="PS50225"/>
    </source>
</evidence>
<dbReference type="PROSITE" id="PS50297">
    <property type="entry name" value="ANK_REP_REGION"/>
    <property type="match status" value="2"/>
</dbReference>
<protein>
    <recommendedName>
        <fullName evidence="4">SOCS box domain-containing protein</fullName>
    </recommendedName>
</protein>
<keyword evidence="6" id="KW-1185">Reference proteome</keyword>
<dbReference type="EMBL" id="VXIV02003192">
    <property type="protein sequence ID" value="KAF6020126.1"/>
    <property type="molecule type" value="Genomic_DNA"/>
</dbReference>
<dbReference type="PROSITE" id="PS50225">
    <property type="entry name" value="SOCS"/>
    <property type="match status" value="1"/>
</dbReference>
<dbReference type="SUPFAM" id="SSF158235">
    <property type="entry name" value="SOCS box-like"/>
    <property type="match status" value="1"/>
</dbReference>
<feature type="repeat" description="ANK" evidence="3">
    <location>
        <begin position="335"/>
        <end position="367"/>
    </location>
</feature>
<feature type="repeat" description="ANK" evidence="3">
    <location>
        <begin position="368"/>
        <end position="400"/>
    </location>
</feature>
<dbReference type="InterPro" id="IPR002110">
    <property type="entry name" value="Ankyrin_rpt"/>
</dbReference>
<feature type="repeat" description="ANK" evidence="3">
    <location>
        <begin position="302"/>
        <end position="334"/>
    </location>
</feature>
<dbReference type="GO" id="GO:0035556">
    <property type="term" value="P:intracellular signal transduction"/>
    <property type="evidence" value="ECO:0007669"/>
    <property type="project" value="InterPro"/>
</dbReference>
<dbReference type="InterPro" id="IPR036036">
    <property type="entry name" value="SOCS_box-like_dom_sf"/>
</dbReference>
<keyword evidence="1" id="KW-0677">Repeat</keyword>
<dbReference type="SUPFAM" id="SSF48403">
    <property type="entry name" value="Ankyrin repeat"/>
    <property type="match status" value="1"/>
</dbReference>
<gene>
    <name evidence="5" type="ORF">EB796_021568</name>
</gene>
<dbReference type="Pfam" id="PF12796">
    <property type="entry name" value="Ank_2"/>
    <property type="match status" value="2"/>
</dbReference>
<name>A0A7J7J3A4_BUGNE</name>
<dbReference type="InterPro" id="IPR036770">
    <property type="entry name" value="Ankyrin_rpt-contain_sf"/>
</dbReference>
<organism evidence="5 6">
    <name type="scientific">Bugula neritina</name>
    <name type="common">Brown bryozoan</name>
    <name type="synonym">Sertularia neritina</name>
    <dbReference type="NCBI Taxonomy" id="10212"/>
    <lineage>
        <taxon>Eukaryota</taxon>
        <taxon>Metazoa</taxon>
        <taxon>Spiralia</taxon>
        <taxon>Lophotrochozoa</taxon>
        <taxon>Bryozoa</taxon>
        <taxon>Gymnolaemata</taxon>
        <taxon>Cheilostomatida</taxon>
        <taxon>Flustrina</taxon>
        <taxon>Buguloidea</taxon>
        <taxon>Bugulidae</taxon>
        <taxon>Bugula</taxon>
    </lineage>
</organism>
<dbReference type="SMART" id="SM00248">
    <property type="entry name" value="ANK"/>
    <property type="match status" value="8"/>
</dbReference>
<dbReference type="PROSITE" id="PS50088">
    <property type="entry name" value="ANK_REPEAT"/>
    <property type="match status" value="3"/>
</dbReference>
<reference evidence="5" key="1">
    <citation type="submission" date="2020-06" db="EMBL/GenBank/DDBJ databases">
        <title>Draft genome of Bugula neritina, a colonial animal packing powerful symbionts and potential medicines.</title>
        <authorList>
            <person name="Rayko M."/>
        </authorList>
    </citation>
    <scope>NUCLEOTIDE SEQUENCE [LARGE SCALE GENOMIC DNA]</scope>
    <source>
        <strain evidence="5">Kwan_BN1</strain>
    </source>
</reference>
<evidence type="ECO:0000256" key="3">
    <source>
        <dbReference type="PROSITE-ProRule" id="PRU00023"/>
    </source>
</evidence>
<dbReference type="GO" id="GO:0005737">
    <property type="term" value="C:cytoplasm"/>
    <property type="evidence" value="ECO:0007669"/>
    <property type="project" value="TreeGrafter"/>
</dbReference>
<dbReference type="OrthoDB" id="426293at2759"/>
<dbReference type="InterPro" id="IPR001496">
    <property type="entry name" value="SOCS_box"/>
</dbReference>
<accession>A0A7J7J3A4</accession>
<dbReference type="AlphaFoldDB" id="A0A7J7J3A4"/>
<evidence type="ECO:0000313" key="5">
    <source>
        <dbReference type="EMBL" id="KAF6020126.1"/>
    </source>
</evidence>
<dbReference type="Proteomes" id="UP000593567">
    <property type="component" value="Unassembled WGS sequence"/>
</dbReference>